<dbReference type="CDD" id="cd03230">
    <property type="entry name" value="ABC_DR_subfamily_A"/>
    <property type="match status" value="1"/>
</dbReference>
<dbReference type="InterPro" id="IPR027417">
    <property type="entry name" value="P-loop_NTPase"/>
</dbReference>
<evidence type="ECO:0000256" key="1">
    <source>
        <dbReference type="ARBA" id="ARBA00022448"/>
    </source>
</evidence>
<dbReference type="RefSeq" id="WP_282198130.1">
    <property type="nucleotide sequence ID" value="NZ_BOQE01000001.1"/>
</dbReference>
<dbReference type="PROSITE" id="PS50893">
    <property type="entry name" value="ABC_TRANSPORTER_2"/>
    <property type="match status" value="1"/>
</dbReference>
<dbReference type="Pfam" id="PF00005">
    <property type="entry name" value="ABC_tran"/>
    <property type="match status" value="1"/>
</dbReference>
<dbReference type="GO" id="GO:0016887">
    <property type="term" value="F:ATP hydrolysis activity"/>
    <property type="evidence" value="ECO:0007669"/>
    <property type="project" value="InterPro"/>
</dbReference>
<dbReference type="PANTHER" id="PTHR42939:SF1">
    <property type="entry name" value="ABC TRANSPORTER ATP-BINDING PROTEIN ALBC-RELATED"/>
    <property type="match status" value="1"/>
</dbReference>
<proteinExistence type="predicted"/>
<dbReference type="InterPro" id="IPR051782">
    <property type="entry name" value="ABC_Transporter_VariousFunc"/>
</dbReference>
<organism evidence="5 6">
    <name type="scientific">Collibacillus ludicampi</name>
    <dbReference type="NCBI Taxonomy" id="2771369"/>
    <lineage>
        <taxon>Bacteria</taxon>
        <taxon>Bacillati</taxon>
        <taxon>Bacillota</taxon>
        <taxon>Bacilli</taxon>
        <taxon>Bacillales</taxon>
        <taxon>Alicyclobacillaceae</taxon>
        <taxon>Collibacillus</taxon>
    </lineage>
</organism>
<dbReference type="InterPro" id="IPR003593">
    <property type="entry name" value="AAA+_ATPase"/>
</dbReference>
<evidence type="ECO:0000256" key="3">
    <source>
        <dbReference type="ARBA" id="ARBA00022840"/>
    </source>
</evidence>
<dbReference type="PROSITE" id="PS00211">
    <property type="entry name" value="ABC_TRANSPORTER_1"/>
    <property type="match status" value="1"/>
</dbReference>
<evidence type="ECO:0000256" key="2">
    <source>
        <dbReference type="ARBA" id="ARBA00022741"/>
    </source>
</evidence>
<dbReference type="PANTHER" id="PTHR42939">
    <property type="entry name" value="ABC TRANSPORTER ATP-BINDING PROTEIN ALBC-RELATED"/>
    <property type="match status" value="1"/>
</dbReference>
<evidence type="ECO:0000259" key="4">
    <source>
        <dbReference type="PROSITE" id="PS50893"/>
    </source>
</evidence>
<evidence type="ECO:0000313" key="5">
    <source>
        <dbReference type="EMBL" id="GIM44877.1"/>
    </source>
</evidence>
<keyword evidence="1" id="KW-0813">Transport</keyword>
<comment type="caution">
    <text evidence="5">The sequence shown here is derived from an EMBL/GenBank/DDBJ whole genome shotgun (WGS) entry which is preliminary data.</text>
</comment>
<dbReference type="InterPro" id="IPR017871">
    <property type="entry name" value="ABC_transporter-like_CS"/>
</dbReference>
<keyword evidence="6" id="KW-1185">Reference proteome</keyword>
<dbReference type="InterPro" id="IPR003439">
    <property type="entry name" value="ABC_transporter-like_ATP-bd"/>
</dbReference>
<keyword evidence="3 5" id="KW-0067">ATP-binding</keyword>
<name>A0AAV4LBM0_9BACL</name>
<feature type="domain" description="ABC transporter" evidence="4">
    <location>
        <begin position="2"/>
        <end position="229"/>
    </location>
</feature>
<dbReference type="EMBL" id="BOQE01000001">
    <property type="protein sequence ID" value="GIM44877.1"/>
    <property type="molecule type" value="Genomic_DNA"/>
</dbReference>
<keyword evidence="2" id="KW-0547">Nucleotide-binding</keyword>
<dbReference type="SMART" id="SM00382">
    <property type="entry name" value="AAA"/>
    <property type="match status" value="1"/>
</dbReference>
<dbReference type="AlphaFoldDB" id="A0AAV4LBM0"/>
<protein>
    <submittedName>
        <fullName evidence="5">ABC transporter ATP-binding protein</fullName>
    </submittedName>
</protein>
<dbReference type="SUPFAM" id="SSF52540">
    <property type="entry name" value="P-loop containing nucleoside triphosphate hydrolases"/>
    <property type="match status" value="1"/>
</dbReference>
<sequence>MIRLENISKVIGHRSILRKVDLYIQQGEWLGIIGQNGAGKTTLLKIIAQLSRSTGGRILYREQPLDDGSVLKKEIGVVLEASFLYSHLTVIENLEFYGKLYDVDHLRERIMEVLELLGLEHARKQIFCTLSKGMKQRVSIARAILHQPRILLLDEPFDGLDEDTLMSVKRLFTDLHKKRTTILMVSHALEDIWELCGRVAVLHEGEIIHEYVTALEPLDAIRRKYCRVTAGG</sequence>
<accession>A0AAV4LBM0</accession>
<reference evidence="5" key="1">
    <citation type="journal article" date="2023" name="Int. J. Syst. Evol. Microbiol.">
        <title>Collibacillus ludicampi gen. nov., sp. nov., a new soil bacterium of the family Alicyclobacillaceae.</title>
        <authorList>
            <person name="Jojima T."/>
            <person name="Ioku Y."/>
            <person name="Fukuta Y."/>
            <person name="Shirasaka N."/>
            <person name="Matsumura Y."/>
            <person name="Mori M."/>
        </authorList>
    </citation>
    <scope>NUCLEOTIDE SEQUENCE</scope>
    <source>
        <strain evidence="5">TP075</strain>
    </source>
</reference>
<gene>
    <name evidence="5" type="ORF">DNHGIG_04260</name>
</gene>
<dbReference type="Proteomes" id="UP001057291">
    <property type="component" value="Unassembled WGS sequence"/>
</dbReference>
<dbReference type="Gene3D" id="3.40.50.300">
    <property type="entry name" value="P-loop containing nucleotide triphosphate hydrolases"/>
    <property type="match status" value="1"/>
</dbReference>
<evidence type="ECO:0000313" key="6">
    <source>
        <dbReference type="Proteomes" id="UP001057291"/>
    </source>
</evidence>
<dbReference type="GO" id="GO:0005524">
    <property type="term" value="F:ATP binding"/>
    <property type="evidence" value="ECO:0007669"/>
    <property type="project" value="UniProtKB-KW"/>
</dbReference>